<keyword evidence="3" id="KW-1185">Reference proteome</keyword>
<proteinExistence type="predicted"/>
<dbReference type="EMBL" id="JAPQKP010000001">
    <property type="protein sequence ID" value="KAJ5210974.1"/>
    <property type="molecule type" value="Genomic_DNA"/>
</dbReference>
<evidence type="ECO:0000256" key="1">
    <source>
        <dbReference type="SAM" id="MobiDB-lite"/>
    </source>
</evidence>
<name>A0A9W9N0G6_9EURO</name>
<accession>A0A9W9N0G6</accession>
<dbReference type="OrthoDB" id="2103397at2759"/>
<protein>
    <submittedName>
        <fullName evidence="2">Uncharacterized protein</fullName>
    </submittedName>
</protein>
<gene>
    <name evidence="2" type="ORF">N7472_001113</name>
</gene>
<feature type="region of interest" description="Disordered" evidence="1">
    <location>
        <begin position="318"/>
        <end position="339"/>
    </location>
</feature>
<dbReference type="AlphaFoldDB" id="A0A9W9N0G6"/>
<reference evidence="2" key="1">
    <citation type="submission" date="2022-11" db="EMBL/GenBank/DDBJ databases">
        <authorList>
            <person name="Petersen C."/>
        </authorList>
    </citation>
    <scope>NUCLEOTIDE SEQUENCE</scope>
    <source>
        <strain evidence="2">IBT 16849</strain>
    </source>
</reference>
<comment type="caution">
    <text evidence="2">The sequence shown here is derived from an EMBL/GenBank/DDBJ whole genome shotgun (WGS) entry which is preliminary data.</text>
</comment>
<sequence length="339" mass="38459">MSRTAITLSQAMNELRAARGNISSPQFDQLIHEQDDNDARLPSVRLSLLNASEVEHILCLEPAKTNQGLDSFPTIAPPELLIKNLAMIDGALKNEKNAEASMRWRMNNFLLVAFSTAMDSYSEKKRLLEIHREPRWSFGPVRYKDQAVKLSGYPSYALWYGDEDEAALNVIVAQNKRFKWYDEGIPEVLGYMGFVYHHRKNANKPISPVYGVATDSKTFHFVRLDNDSTFVTATLDSEVDLEKVFSLLVHILKEALIVQSTQPKEPSMQSNQCQGSAEPLVPVGSSLRRKVAKETQYEKLKVAAVALDEDLDYYDIDERDLEAEFPEDETSEDEYSQDE</sequence>
<organism evidence="2 3">
    <name type="scientific">Penicillium cf. griseofulvum</name>
    <dbReference type="NCBI Taxonomy" id="2972120"/>
    <lineage>
        <taxon>Eukaryota</taxon>
        <taxon>Fungi</taxon>
        <taxon>Dikarya</taxon>
        <taxon>Ascomycota</taxon>
        <taxon>Pezizomycotina</taxon>
        <taxon>Eurotiomycetes</taxon>
        <taxon>Eurotiomycetidae</taxon>
        <taxon>Eurotiales</taxon>
        <taxon>Aspergillaceae</taxon>
        <taxon>Penicillium</taxon>
    </lineage>
</organism>
<dbReference type="Proteomes" id="UP001150879">
    <property type="component" value="Unassembled WGS sequence"/>
</dbReference>
<reference evidence="2" key="2">
    <citation type="journal article" date="2023" name="IMA Fungus">
        <title>Comparative genomic study of the Penicillium genus elucidates a diverse pangenome and 15 lateral gene transfer events.</title>
        <authorList>
            <person name="Petersen C."/>
            <person name="Sorensen T."/>
            <person name="Nielsen M.R."/>
            <person name="Sondergaard T.E."/>
            <person name="Sorensen J.L."/>
            <person name="Fitzpatrick D.A."/>
            <person name="Frisvad J.C."/>
            <person name="Nielsen K.L."/>
        </authorList>
    </citation>
    <scope>NUCLEOTIDE SEQUENCE</scope>
    <source>
        <strain evidence="2">IBT 16849</strain>
    </source>
</reference>
<evidence type="ECO:0000313" key="2">
    <source>
        <dbReference type="EMBL" id="KAJ5210974.1"/>
    </source>
</evidence>
<evidence type="ECO:0000313" key="3">
    <source>
        <dbReference type="Proteomes" id="UP001150879"/>
    </source>
</evidence>